<gene>
    <name evidence="5" type="ORF">K460DRAFT_365436</name>
</gene>
<reference evidence="5" key="1">
    <citation type="submission" date="2020-01" db="EMBL/GenBank/DDBJ databases">
        <authorList>
            <consortium name="DOE Joint Genome Institute"/>
            <person name="Haridas S."/>
            <person name="Albert R."/>
            <person name="Binder M."/>
            <person name="Bloem J."/>
            <person name="Labutti K."/>
            <person name="Salamov A."/>
            <person name="Andreopoulos B."/>
            <person name="Baker S.E."/>
            <person name="Barry K."/>
            <person name="Bills G."/>
            <person name="Bluhm B.H."/>
            <person name="Cannon C."/>
            <person name="Castanera R."/>
            <person name="Culley D.E."/>
            <person name="Daum C."/>
            <person name="Ezra D."/>
            <person name="Gonzalez J.B."/>
            <person name="Henrissat B."/>
            <person name="Kuo A."/>
            <person name="Liang C."/>
            <person name="Lipzen A."/>
            <person name="Lutzoni F."/>
            <person name="Magnuson J."/>
            <person name="Mondo S."/>
            <person name="Nolan M."/>
            <person name="Ohm R."/>
            <person name="Pangilinan J."/>
            <person name="Park H.-J."/>
            <person name="Ramirez L."/>
            <person name="Alfaro M."/>
            <person name="Sun H."/>
            <person name="Tritt A."/>
            <person name="Yoshinaga Y."/>
            <person name="Zwiers L.-H."/>
            <person name="Turgeon B.G."/>
            <person name="Goodwin S.B."/>
            <person name="Spatafora J.W."/>
            <person name="Crous P.W."/>
            <person name="Grigoriev I.V."/>
        </authorList>
    </citation>
    <scope>NUCLEOTIDE SEQUENCE</scope>
    <source>
        <strain evidence="5">CBS 394.84</strain>
    </source>
</reference>
<accession>A0A9P4GQN4</accession>
<protein>
    <submittedName>
        <fullName evidence="5">Autophagy protein 16</fullName>
    </submittedName>
</protein>
<sequence>MSNPLAEYLSALESRDAREKTHEEYINAYTKLADRTSVLANQTPSAAEEPSRSPSVSTRTIRPSTPSTPRSKGGIAPSDVSSPSTLAQIRSELASTQRTRSELETKLSTLNTELSTLKSSDLQQRQRIDQLERVRTALERRGKDRADELKGKGRFVEEVQDEMVALNLQLNMAEQEKEKLKKENEDLTRRWVQKMEEEARKMNDRMGWEEQGGRKKGSRS</sequence>
<keyword evidence="6" id="KW-1185">Reference proteome</keyword>
<proteinExistence type="inferred from homology"/>
<keyword evidence="2" id="KW-0175">Coiled coil</keyword>
<feature type="compositionally biased region" description="Basic and acidic residues" evidence="3">
    <location>
        <begin position="201"/>
        <end position="213"/>
    </location>
</feature>
<feature type="compositionally biased region" description="Low complexity" evidence="3">
    <location>
        <begin position="44"/>
        <end position="71"/>
    </location>
</feature>
<dbReference type="InterPro" id="IPR013923">
    <property type="entry name" value="Autophagy-rel_prot_16_dom"/>
</dbReference>
<feature type="domain" description="Autophagy-related protein 16" evidence="4">
    <location>
        <begin position="7"/>
        <end position="203"/>
    </location>
</feature>
<evidence type="ECO:0000256" key="1">
    <source>
        <dbReference type="ARBA" id="ARBA00005331"/>
    </source>
</evidence>
<feature type="region of interest" description="Disordered" evidence="3">
    <location>
        <begin position="201"/>
        <end position="220"/>
    </location>
</feature>
<feature type="coiled-coil region" evidence="2">
    <location>
        <begin position="86"/>
        <end position="120"/>
    </location>
</feature>
<dbReference type="CDD" id="cd22887">
    <property type="entry name" value="Atg16_CCD"/>
    <property type="match status" value="1"/>
</dbReference>
<evidence type="ECO:0000256" key="3">
    <source>
        <dbReference type="SAM" id="MobiDB-lite"/>
    </source>
</evidence>
<comment type="similarity">
    <text evidence="1">Belongs to the ATG16 family.</text>
</comment>
<feature type="coiled-coil region" evidence="2">
    <location>
        <begin position="156"/>
        <end position="197"/>
    </location>
</feature>
<feature type="region of interest" description="Disordered" evidence="3">
    <location>
        <begin position="37"/>
        <end position="84"/>
    </location>
</feature>
<dbReference type="Pfam" id="PF08614">
    <property type="entry name" value="ATG16"/>
    <property type="match status" value="1"/>
</dbReference>
<comment type="caution">
    <text evidence="5">The sequence shown here is derived from an EMBL/GenBank/DDBJ whole genome shotgun (WGS) entry which is preliminary data.</text>
</comment>
<dbReference type="GeneID" id="63850425"/>
<evidence type="ECO:0000313" key="5">
    <source>
        <dbReference type="EMBL" id="KAF1849549.1"/>
    </source>
</evidence>
<dbReference type="Proteomes" id="UP000800039">
    <property type="component" value="Unassembled WGS sequence"/>
</dbReference>
<organism evidence="5 6">
    <name type="scientific">Cucurbitaria berberidis CBS 394.84</name>
    <dbReference type="NCBI Taxonomy" id="1168544"/>
    <lineage>
        <taxon>Eukaryota</taxon>
        <taxon>Fungi</taxon>
        <taxon>Dikarya</taxon>
        <taxon>Ascomycota</taxon>
        <taxon>Pezizomycotina</taxon>
        <taxon>Dothideomycetes</taxon>
        <taxon>Pleosporomycetidae</taxon>
        <taxon>Pleosporales</taxon>
        <taxon>Pleosporineae</taxon>
        <taxon>Cucurbitariaceae</taxon>
        <taxon>Cucurbitaria</taxon>
    </lineage>
</organism>
<dbReference type="AlphaFoldDB" id="A0A9P4GQN4"/>
<dbReference type="OrthoDB" id="8949486at2759"/>
<dbReference type="Gene3D" id="1.20.5.170">
    <property type="match status" value="1"/>
</dbReference>
<dbReference type="EMBL" id="ML976615">
    <property type="protein sequence ID" value="KAF1849549.1"/>
    <property type="molecule type" value="Genomic_DNA"/>
</dbReference>
<dbReference type="RefSeq" id="XP_040792112.1">
    <property type="nucleotide sequence ID" value="XM_040933174.1"/>
</dbReference>
<evidence type="ECO:0000259" key="4">
    <source>
        <dbReference type="Pfam" id="PF08614"/>
    </source>
</evidence>
<evidence type="ECO:0000256" key="2">
    <source>
        <dbReference type="SAM" id="Coils"/>
    </source>
</evidence>
<name>A0A9P4GQN4_9PLEO</name>
<evidence type="ECO:0000313" key="6">
    <source>
        <dbReference type="Proteomes" id="UP000800039"/>
    </source>
</evidence>